<name>Q091Z7_STIAD</name>
<dbReference type="PROSITE" id="PS51257">
    <property type="entry name" value="PROKAR_LIPOPROTEIN"/>
    <property type="match status" value="1"/>
</dbReference>
<evidence type="ECO:0000313" key="2">
    <source>
        <dbReference type="Proteomes" id="UP000032702"/>
    </source>
</evidence>
<gene>
    <name evidence="1" type="ORF">STIAU_3453</name>
</gene>
<organism evidence="1 2">
    <name type="scientific">Stigmatella aurantiaca (strain DW4/3-1)</name>
    <dbReference type="NCBI Taxonomy" id="378806"/>
    <lineage>
        <taxon>Bacteria</taxon>
        <taxon>Pseudomonadati</taxon>
        <taxon>Myxococcota</taxon>
        <taxon>Myxococcia</taxon>
        <taxon>Myxococcales</taxon>
        <taxon>Cystobacterineae</taxon>
        <taxon>Archangiaceae</taxon>
        <taxon>Stigmatella</taxon>
    </lineage>
</organism>
<proteinExistence type="predicted"/>
<comment type="caution">
    <text evidence="1">The sequence shown here is derived from an EMBL/GenBank/DDBJ whole genome shotgun (WGS) entry which is preliminary data.</text>
</comment>
<dbReference type="AlphaFoldDB" id="Q091Z7"/>
<dbReference type="Proteomes" id="UP000032702">
    <property type="component" value="Unassembled WGS sequence"/>
</dbReference>
<protein>
    <submittedName>
        <fullName evidence="1">Uncharacterized protein</fullName>
    </submittedName>
</protein>
<accession>Q091Z7</accession>
<reference evidence="1 2" key="1">
    <citation type="submission" date="2006-04" db="EMBL/GenBank/DDBJ databases">
        <authorList>
            <person name="Nierman W.C."/>
        </authorList>
    </citation>
    <scope>NUCLEOTIDE SEQUENCE [LARGE SCALE GENOMIC DNA]</scope>
    <source>
        <strain evidence="1 2">DW4/3-1</strain>
    </source>
</reference>
<sequence>MTRLGTLFIAALFFIGCPSTGHRVRRAGPSGSSSAAPQAPTGVPSLYYALPRSVVTVSIPVKKTSWEGPTCSGDDGKLAAEKIGINTEASGYGKAGQKIELGDPVIELRAEPDPQQLFAIELSKGFLSKTKHNFEFSERGLLTVNSLESENLAAAWGTKAFESVTKLVPSILGFGSSNPNAKGIITINKELCEAKATQIINLRQELRRLMNGSQQTNGTPRDALEFMVKELRTLESSEMEAFIGKQKVIESTVQCEYVPEPQLPENAPSKRPSVTPETVKLLGRGKAGLQGQPESKARCLLSQELAAPDEASEELITLKITPENDPFLTALNAVQPDEPKNAEGGLRYRIPGAAMLTVHAEGKSPTTGTAVNKLKAVTRRLIPQFGIVVTLPGDKGLGDVSKKLSTAFYGDLGMLKTLSMESASADPALLGAAADLGKTLLDEETKRRTTKEGKELADLEEKKKRLELEKAIRDFEAALAAPIQ</sequence>
<dbReference type="EMBL" id="AAMD01000052">
    <property type="protein sequence ID" value="EAU66573.1"/>
    <property type="molecule type" value="Genomic_DNA"/>
</dbReference>
<evidence type="ECO:0000313" key="1">
    <source>
        <dbReference type="EMBL" id="EAU66573.1"/>
    </source>
</evidence>